<accession>A0A426ZNQ1</accession>
<evidence type="ECO:0000256" key="1">
    <source>
        <dbReference type="SAM" id="MobiDB-lite"/>
    </source>
</evidence>
<dbReference type="Proteomes" id="UP000287651">
    <property type="component" value="Unassembled WGS sequence"/>
</dbReference>
<feature type="compositionally biased region" description="Basic and acidic residues" evidence="1">
    <location>
        <begin position="7"/>
        <end position="26"/>
    </location>
</feature>
<dbReference type="EMBL" id="AMZH03005751">
    <property type="protein sequence ID" value="RRT65617.1"/>
    <property type="molecule type" value="Genomic_DNA"/>
</dbReference>
<proteinExistence type="predicted"/>
<sequence>MGSGDGNELREVEKKRRGRRGVEEKKRKGGRGVLGVGVKCWATAGKWSCIDLILPSSLGSTLGSPVQFASRFMLRHSPVGMDLSEIEFLGIKDMKPLLLSVNLRKQSHLKPWSLYRSVLMYRPAIGKTKGDGEGELDHHVVGSICEGAGEDKVRGSGDEDVQEEEERVGDHCMPTVELIDAHPPEAGPETPELGVNAGEVACV</sequence>
<protein>
    <submittedName>
        <fullName evidence="2">Uncharacterized protein</fullName>
    </submittedName>
</protein>
<feature type="region of interest" description="Disordered" evidence="1">
    <location>
        <begin position="1"/>
        <end position="26"/>
    </location>
</feature>
<evidence type="ECO:0000313" key="2">
    <source>
        <dbReference type="EMBL" id="RRT65617.1"/>
    </source>
</evidence>
<gene>
    <name evidence="2" type="ORF">B296_00039936</name>
</gene>
<name>A0A426ZNQ1_ENSVE</name>
<organism evidence="2 3">
    <name type="scientific">Ensete ventricosum</name>
    <name type="common">Abyssinian banana</name>
    <name type="synonym">Musa ensete</name>
    <dbReference type="NCBI Taxonomy" id="4639"/>
    <lineage>
        <taxon>Eukaryota</taxon>
        <taxon>Viridiplantae</taxon>
        <taxon>Streptophyta</taxon>
        <taxon>Embryophyta</taxon>
        <taxon>Tracheophyta</taxon>
        <taxon>Spermatophyta</taxon>
        <taxon>Magnoliopsida</taxon>
        <taxon>Liliopsida</taxon>
        <taxon>Zingiberales</taxon>
        <taxon>Musaceae</taxon>
        <taxon>Ensete</taxon>
    </lineage>
</organism>
<reference evidence="2 3" key="1">
    <citation type="journal article" date="2014" name="Agronomy (Basel)">
        <title>A Draft Genome Sequence for Ensete ventricosum, the Drought-Tolerant Tree Against Hunger.</title>
        <authorList>
            <person name="Harrison J."/>
            <person name="Moore K.A."/>
            <person name="Paszkiewicz K."/>
            <person name="Jones T."/>
            <person name="Grant M."/>
            <person name="Ambacheew D."/>
            <person name="Muzemil S."/>
            <person name="Studholme D.J."/>
        </authorList>
    </citation>
    <scope>NUCLEOTIDE SEQUENCE [LARGE SCALE GENOMIC DNA]</scope>
</reference>
<evidence type="ECO:0000313" key="3">
    <source>
        <dbReference type="Proteomes" id="UP000287651"/>
    </source>
</evidence>
<dbReference type="AlphaFoldDB" id="A0A426ZNQ1"/>
<comment type="caution">
    <text evidence="2">The sequence shown here is derived from an EMBL/GenBank/DDBJ whole genome shotgun (WGS) entry which is preliminary data.</text>
</comment>